<dbReference type="RefSeq" id="WP_397558409.1">
    <property type="nucleotide sequence ID" value="NZ_JBIQWL010000014.1"/>
</dbReference>
<dbReference type="PANTHER" id="PTHR43649">
    <property type="entry name" value="ARABINOSE-BINDING PROTEIN-RELATED"/>
    <property type="match status" value="1"/>
</dbReference>
<dbReference type="Proteomes" id="UP001610861">
    <property type="component" value="Unassembled WGS sequence"/>
</dbReference>
<protein>
    <submittedName>
        <fullName evidence="1">ABC transporter substrate-binding protein</fullName>
    </submittedName>
</protein>
<name>A0ABW7QFJ8_9MICO</name>
<proteinExistence type="predicted"/>
<gene>
    <name evidence="1" type="ORF">ACH3VR_21630</name>
</gene>
<dbReference type="SUPFAM" id="SSF53850">
    <property type="entry name" value="Periplasmic binding protein-like II"/>
    <property type="match status" value="1"/>
</dbReference>
<evidence type="ECO:0000313" key="2">
    <source>
        <dbReference type="Proteomes" id="UP001610861"/>
    </source>
</evidence>
<dbReference type="CDD" id="cd13585">
    <property type="entry name" value="PBP2_TMBP_like"/>
    <property type="match status" value="1"/>
</dbReference>
<accession>A0ABW7QFJ8</accession>
<dbReference type="PANTHER" id="PTHR43649:SF12">
    <property type="entry name" value="DIACETYLCHITOBIOSE BINDING PROTEIN DASA"/>
    <property type="match status" value="1"/>
</dbReference>
<organism evidence="1 2">
    <name type="scientific">Microbacterium alkaliflavum</name>
    <dbReference type="NCBI Taxonomy" id="3248839"/>
    <lineage>
        <taxon>Bacteria</taxon>
        <taxon>Bacillati</taxon>
        <taxon>Actinomycetota</taxon>
        <taxon>Actinomycetes</taxon>
        <taxon>Micrococcales</taxon>
        <taxon>Microbacteriaceae</taxon>
        <taxon>Microbacterium</taxon>
    </lineage>
</organism>
<reference evidence="1 2" key="1">
    <citation type="submission" date="2024-09" db="EMBL/GenBank/DDBJ databases">
        <authorList>
            <person name="Pan X."/>
        </authorList>
    </citation>
    <scope>NUCLEOTIDE SEQUENCE [LARGE SCALE GENOMIC DNA]</scope>
    <source>
        <strain evidence="1 2">B2969</strain>
    </source>
</reference>
<sequence length="442" mass="46852">MSASTSKGMRWTRGALAILGVGAVALTGCTAGGGGGSASAGETTVTVMYQSNEFSKDDIAAFEKANPGIKIDFIEYDETRLNAMLTAGDPPDFVRGSPSANLFARGLAAPLDDYLAESDVLKKDDLLPVNDAWRWDGKTRGEGKLYGVIKDFSPDTTVWVNTALLAQAGVEVPSATEPMSWDDLLADAVKLKAAGIAYPLGIEWQWGVSSLFQTMILQQGGTVYNDDMTKVDLATPEAERALQWLTDYGTAGVGPTSLNPLADGWDLPVYSTGQMAMTLDGYWFGGGLQSQDAAAVAGTSTLIPAPTFGERLSPVFGGVGAWIPEASKNKDAAWKVMEFFMGEDPAVARSKSGWGLPVLDSLWTNLPTAEPYQQTAMDTAKGELDHAKPLADSPYITATVWNDAIDKVLQSTIKGEASVDDALKTLQGEINDALAQGKDQLG</sequence>
<evidence type="ECO:0000313" key="1">
    <source>
        <dbReference type="EMBL" id="MFH8252982.1"/>
    </source>
</evidence>
<dbReference type="EMBL" id="JBIQWL010000014">
    <property type="protein sequence ID" value="MFH8252982.1"/>
    <property type="molecule type" value="Genomic_DNA"/>
</dbReference>
<dbReference type="PROSITE" id="PS51257">
    <property type="entry name" value="PROKAR_LIPOPROTEIN"/>
    <property type="match status" value="1"/>
</dbReference>
<dbReference type="InterPro" id="IPR050490">
    <property type="entry name" value="Bact_solute-bd_prot1"/>
</dbReference>
<dbReference type="Gene3D" id="3.40.190.10">
    <property type="entry name" value="Periplasmic binding protein-like II"/>
    <property type="match status" value="1"/>
</dbReference>
<dbReference type="InterPro" id="IPR006059">
    <property type="entry name" value="SBP"/>
</dbReference>
<comment type="caution">
    <text evidence="1">The sequence shown here is derived from an EMBL/GenBank/DDBJ whole genome shotgun (WGS) entry which is preliminary data.</text>
</comment>
<keyword evidence="2" id="KW-1185">Reference proteome</keyword>
<dbReference type="Pfam" id="PF01547">
    <property type="entry name" value="SBP_bac_1"/>
    <property type="match status" value="1"/>
</dbReference>